<dbReference type="EMBL" id="JBBPBM010000033">
    <property type="protein sequence ID" value="KAK8533165.1"/>
    <property type="molecule type" value="Genomic_DNA"/>
</dbReference>
<sequence length="98" mass="11064">MPPPSTVSIRPQISPVASSRPLSPNTTSKMLRSSRKRGQKLGSQKVSAKIHEFRDFSGETTTRFGLSVSKRVIRYNLGSNGHLWWWRQLAVVGGDKRW</sequence>
<comment type="caution">
    <text evidence="2">The sequence shown here is derived from an EMBL/GenBank/DDBJ whole genome shotgun (WGS) entry which is preliminary data.</text>
</comment>
<evidence type="ECO:0000313" key="3">
    <source>
        <dbReference type="Proteomes" id="UP001472677"/>
    </source>
</evidence>
<gene>
    <name evidence="2" type="ORF">V6N12_076444</name>
</gene>
<evidence type="ECO:0000256" key="1">
    <source>
        <dbReference type="SAM" id="MobiDB-lite"/>
    </source>
</evidence>
<evidence type="ECO:0000313" key="2">
    <source>
        <dbReference type="EMBL" id="KAK8533165.1"/>
    </source>
</evidence>
<protein>
    <submittedName>
        <fullName evidence="2">Uncharacterized protein</fullName>
    </submittedName>
</protein>
<name>A0ABR2D9U0_9ROSI</name>
<proteinExistence type="predicted"/>
<accession>A0ABR2D9U0</accession>
<feature type="region of interest" description="Disordered" evidence="1">
    <location>
        <begin position="1"/>
        <end position="45"/>
    </location>
</feature>
<dbReference type="Proteomes" id="UP001472677">
    <property type="component" value="Unassembled WGS sequence"/>
</dbReference>
<keyword evidence="3" id="KW-1185">Reference proteome</keyword>
<feature type="compositionally biased region" description="Polar residues" evidence="1">
    <location>
        <begin position="1"/>
        <end position="31"/>
    </location>
</feature>
<reference evidence="2 3" key="1">
    <citation type="journal article" date="2024" name="G3 (Bethesda)">
        <title>Genome assembly of Hibiscus sabdariffa L. provides insights into metabolisms of medicinal natural products.</title>
        <authorList>
            <person name="Kim T."/>
        </authorList>
    </citation>
    <scope>NUCLEOTIDE SEQUENCE [LARGE SCALE GENOMIC DNA]</scope>
    <source>
        <strain evidence="2">TK-2024</strain>
        <tissue evidence="2">Old leaves</tissue>
    </source>
</reference>
<organism evidence="2 3">
    <name type="scientific">Hibiscus sabdariffa</name>
    <name type="common">roselle</name>
    <dbReference type="NCBI Taxonomy" id="183260"/>
    <lineage>
        <taxon>Eukaryota</taxon>
        <taxon>Viridiplantae</taxon>
        <taxon>Streptophyta</taxon>
        <taxon>Embryophyta</taxon>
        <taxon>Tracheophyta</taxon>
        <taxon>Spermatophyta</taxon>
        <taxon>Magnoliopsida</taxon>
        <taxon>eudicotyledons</taxon>
        <taxon>Gunneridae</taxon>
        <taxon>Pentapetalae</taxon>
        <taxon>rosids</taxon>
        <taxon>malvids</taxon>
        <taxon>Malvales</taxon>
        <taxon>Malvaceae</taxon>
        <taxon>Malvoideae</taxon>
        <taxon>Hibiscus</taxon>
    </lineage>
</organism>